<evidence type="ECO:0000313" key="3">
    <source>
        <dbReference type="Proteomes" id="UP001153069"/>
    </source>
</evidence>
<comment type="caution">
    <text evidence="2">The sequence shown here is derived from an EMBL/GenBank/DDBJ whole genome shotgun (WGS) entry which is preliminary data.</text>
</comment>
<feature type="signal peptide" evidence="1">
    <location>
        <begin position="1"/>
        <end position="20"/>
    </location>
</feature>
<dbReference type="AlphaFoldDB" id="A0A9N8DHM6"/>
<proteinExistence type="predicted"/>
<reference evidence="2" key="1">
    <citation type="submission" date="2020-06" db="EMBL/GenBank/DDBJ databases">
        <authorList>
            <consortium name="Plant Systems Biology data submission"/>
        </authorList>
    </citation>
    <scope>NUCLEOTIDE SEQUENCE</scope>
    <source>
        <strain evidence="2">D6</strain>
    </source>
</reference>
<protein>
    <submittedName>
        <fullName evidence="2">Uncharacterized protein</fullName>
    </submittedName>
</protein>
<accession>A0A9N8DHM6</accession>
<dbReference type="EMBL" id="CAICTM010000149">
    <property type="protein sequence ID" value="CAB9502912.1"/>
    <property type="molecule type" value="Genomic_DNA"/>
</dbReference>
<sequence>MMKLFFLLVAVLLLHQQSSAFSPSAKKLASVESSSSLDDRRAFLAQTIALSGAFLANVAPAQASGGATAGGAYLLSAKQRYNDRVVKGIKGFLALEGSLKGGSVDEAKAYFAADEAGTWGDISTAAYLLANAFRRSSNQAPDSLPAVKKWKAFVKELDALQKKLKKKDAAGSLEIFNGAMEALDAYLAEVDLPSVAELK</sequence>
<keyword evidence="3" id="KW-1185">Reference proteome</keyword>
<dbReference type="Proteomes" id="UP001153069">
    <property type="component" value="Unassembled WGS sequence"/>
</dbReference>
<evidence type="ECO:0000256" key="1">
    <source>
        <dbReference type="SAM" id="SignalP"/>
    </source>
</evidence>
<name>A0A9N8DHM6_9STRA</name>
<keyword evidence="1" id="KW-0732">Signal</keyword>
<evidence type="ECO:0000313" key="2">
    <source>
        <dbReference type="EMBL" id="CAB9502912.1"/>
    </source>
</evidence>
<dbReference type="OrthoDB" id="45939at2759"/>
<gene>
    <name evidence="2" type="ORF">SEMRO_150_G068810.1</name>
</gene>
<feature type="chain" id="PRO_5040360241" evidence="1">
    <location>
        <begin position="21"/>
        <end position="199"/>
    </location>
</feature>
<organism evidence="2 3">
    <name type="scientific">Seminavis robusta</name>
    <dbReference type="NCBI Taxonomy" id="568900"/>
    <lineage>
        <taxon>Eukaryota</taxon>
        <taxon>Sar</taxon>
        <taxon>Stramenopiles</taxon>
        <taxon>Ochrophyta</taxon>
        <taxon>Bacillariophyta</taxon>
        <taxon>Bacillariophyceae</taxon>
        <taxon>Bacillariophycidae</taxon>
        <taxon>Naviculales</taxon>
        <taxon>Naviculaceae</taxon>
        <taxon>Seminavis</taxon>
    </lineage>
</organism>